<comment type="caution">
    <text evidence="1">The sequence shown here is derived from an EMBL/GenBank/DDBJ whole genome shotgun (WGS) entry which is preliminary data.</text>
</comment>
<name>A0A0F9NWB1_9ZZZZ</name>
<accession>A0A0F9NWB1</accession>
<reference evidence="1" key="1">
    <citation type="journal article" date="2015" name="Nature">
        <title>Complex archaea that bridge the gap between prokaryotes and eukaryotes.</title>
        <authorList>
            <person name="Spang A."/>
            <person name="Saw J.H."/>
            <person name="Jorgensen S.L."/>
            <person name="Zaremba-Niedzwiedzka K."/>
            <person name="Martijn J."/>
            <person name="Lind A.E."/>
            <person name="van Eijk R."/>
            <person name="Schleper C."/>
            <person name="Guy L."/>
            <person name="Ettema T.J."/>
        </authorList>
    </citation>
    <scope>NUCLEOTIDE SEQUENCE</scope>
</reference>
<feature type="non-terminal residue" evidence="1">
    <location>
        <position position="416"/>
    </location>
</feature>
<dbReference type="AlphaFoldDB" id="A0A0F9NWB1"/>
<sequence length="416" mass="44451">MILRIGRWGDDVEIESPESWQDVASAGQNQVVRLAGHIAQTTLVLAQAARTELLEQIGMMVAVTWSADATRDGFYILRSATMDLLHLTDSGYIGFQVELERIGGVGQTEHQSLLTGALIANAHGLDVGEVQFFHSPPVGALAYDGGKVGSPTAWTRTTEDGSIPVILDLDTSVDPKWAVDPSDYYDGGCYVSVDGRVRAGLDAPNTPGTWEIGNKLLKVTPGGGGSSNGRIIVSHWDGSTYEAVTYNIKFATTTVIPKWHYVSIIRNTAEVVTIRLVRDAEEAPATTHRHVLDLTLRRGSLFVSAYYTWTGGATTWALDRDATEASTAITPAGATSAMALRATVNDGNGNRYVMGSSKATTKDTANGGLDFASTKTFDFFLGAEIGGSGAAANDQAADQCLQYLAPFTEVVRAVRR</sequence>
<gene>
    <name evidence="1" type="ORF">LCGC14_0901670</name>
</gene>
<proteinExistence type="predicted"/>
<dbReference type="EMBL" id="LAZR01002941">
    <property type="protein sequence ID" value="KKN23775.1"/>
    <property type="molecule type" value="Genomic_DNA"/>
</dbReference>
<evidence type="ECO:0000313" key="1">
    <source>
        <dbReference type="EMBL" id="KKN23775.1"/>
    </source>
</evidence>
<protein>
    <submittedName>
        <fullName evidence="1">Uncharacterized protein</fullName>
    </submittedName>
</protein>
<organism evidence="1">
    <name type="scientific">marine sediment metagenome</name>
    <dbReference type="NCBI Taxonomy" id="412755"/>
    <lineage>
        <taxon>unclassified sequences</taxon>
        <taxon>metagenomes</taxon>
        <taxon>ecological metagenomes</taxon>
    </lineage>
</organism>